<protein>
    <submittedName>
        <fullName evidence="8">Flagellar biosynthesis protein FliZ</fullName>
    </submittedName>
</protein>
<feature type="transmembrane region" description="Helical" evidence="6">
    <location>
        <begin position="60"/>
        <end position="85"/>
    </location>
</feature>
<dbReference type="Proteomes" id="UP000185502">
    <property type="component" value="Chromosome"/>
</dbReference>
<evidence type="ECO:0000256" key="6">
    <source>
        <dbReference type="SAM" id="Phobius"/>
    </source>
</evidence>
<evidence type="ECO:0000313" key="8">
    <source>
        <dbReference type="EMBL" id="APR65274.1"/>
    </source>
</evidence>
<name>A0ABM6FVW1_BORAN</name>
<feature type="signal peptide" evidence="7">
    <location>
        <begin position="1"/>
        <end position="20"/>
    </location>
</feature>
<gene>
    <name evidence="8" type="ORF">N187_01330</name>
</gene>
<evidence type="ECO:0000256" key="2">
    <source>
        <dbReference type="ARBA" id="ARBA00022475"/>
    </source>
</evidence>
<evidence type="ECO:0000256" key="4">
    <source>
        <dbReference type="ARBA" id="ARBA00022989"/>
    </source>
</evidence>
<keyword evidence="4 6" id="KW-1133">Transmembrane helix</keyword>
<evidence type="ECO:0000256" key="5">
    <source>
        <dbReference type="ARBA" id="ARBA00023136"/>
    </source>
</evidence>
<keyword evidence="9" id="KW-1185">Reference proteome</keyword>
<feature type="chain" id="PRO_5046060324" evidence="7">
    <location>
        <begin position="21"/>
        <end position="212"/>
    </location>
</feature>
<dbReference type="InterPro" id="IPR022781">
    <property type="entry name" value="Flagellar_biosynth_FliO"/>
</dbReference>
<keyword evidence="8" id="KW-0969">Cilium</keyword>
<dbReference type="NCBIfam" id="NF009950">
    <property type="entry name" value="PRK13414.1"/>
    <property type="match status" value="1"/>
</dbReference>
<keyword evidence="2" id="KW-1003">Cell membrane</keyword>
<keyword evidence="3 6" id="KW-0812">Transmembrane</keyword>
<evidence type="ECO:0000256" key="7">
    <source>
        <dbReference type="SAM" id="SignalP"/>
    </source>
</evidence>
<keyword evidence="8" id="KW-0966">Cell projection</keyword>
<proteinExistence type="predicted"/>
<evidence type="ECO:0000256" key="3">
    <source>
        <dbReference type="ARBA" id="ARBA00022692"/>
    </source>
</evidence>
<sequence>MSLKFLFLIFLSFFSESLFAQESNFDLSSSASSLENEVDLPVFGDDDKADLNNKDIQNSISLFNITDLVTIFLFFLFFFVCIFLLKKIILNYKKTKNNDKSNLIRELAFYEIDNKNSIRIISILGNVYVFLISSNSAILLREIKRDEDLDNLEFELEKANSRSNINSFKSILNKLLHKDKKNEFLLDRSECAELEHDIENSLKSKQDRLKKF</sequence>
<reference evidence="8" key="1">
    <citation type="submission" date="2015-12" db="EMBL/GenBank/DDBJ databases">
        <title>Chromosome of the avian spirochetosis agent Borrelia anserina Es.</title>
        <authorList>
            <person name="Elbir H."/>
            <person name="Sitlani P."/>
            <person name="Bergstroem S."/>
            <person name="Barbour A.G."/>
        </authorList>
    </citation>
    <scope>NUCLEOTIDE SEQUENCE [LARGE SCALE GENOMIC DNA]</scope>
    <source>
        <strain evidence="8">Es</strain>
    </source>
</reference>
<evidence type="ECO:0000256" key="1">
    <source>
        <dbReference type="ARBA" id="ARBA00004236"/>
    </source>
</evidence>
<accession>A0ABM6FVW1</accession>
<dbReference type="EMBL" id="CP013704">
    <property type="protein sequence ID" value="APR65274.1"/>
    <property type="molecule type" value="Genomic_DNA"/>
</dbReference>
<comment type="subcellular location">
    <subcellularLocation>
        <location evidence="1">Cell membrane</location>
    </subcellularLocation>
</comment>
<dbReference type="Pfam" id="PF04347">
    <property type="entry name" value="FliO"/>
    <property type="match status" value="1"/>
</dbReference>
<keyword evidence="7" id="KW-0732">Signal</keyword>
<organism evidence="8 9">
    <name type="scientific">Borrelia anserina Es</name>
    <dbReference type="NCBI Taxonomy" id="1365188"/>
    <lineage>
        <taxon>Bacteria</taxon>
        <taxon>Pseudomonadati</taxon>
        <taxon>Spirochaetota</taxon>
        <taxon>Spirochaetia</taxon>
        <taxon>Spirochaetales</taxon>
        <taxon>Borreliaceae</taxon>
        <taxon>Borrelia</taxon>
    </lineage>
</organism>
<evidence type="ECO:0000313" key="9">
    <source>
        <dbReference type="Proteomes" id="UP000185502"/>
    </source>
</evidence>
<keyword evidence="8" id="KW-0282">Flagellum</keyword>
<keyword evidence="5 6" id="KW-0472">Membrane</keyword>